<dbReference type="Gene3D" id="3.40.50.1820">
    <property type="entry name" value="alpha/beta hydrolase"/>
    <property type="match status" value="1"/>
</dbReference>
<evidence type="ECO:0000259" key="7">
    <source>
        <dbReference type="Pfam" id="PF00135"/>
    </source>
</evidence>
<evidence type="ECO:0000256" key="1">
    <source>
        <dbReference type="ARBA" id="ARBA00005964"/>
    </source>
</evidence>
<keyword evidence="5" id="KW-0325">Glycoprotein</keyword>
<evidence type="ECO:0000256" key="2">
    <source>
        <dbReference type="ARBA" id="ARBA00022487"/>
    </source>
</evidence>
<keyword evidence="9" id="KW-1185">Reference proteome</keyword>
<keyword evidence="2" id="KW-0719">Serine esterase</keyword>
<gene>
    <name evidence="8" type="ORF">JYU34_016292</name>
</gene>
<dbReference type="SUPFAM" id="SSF53474">
    <property type="entry name" value="alpha/beta-Hydrolases"/>
    <property type="match status" value="1"/>
</dbReference>
<sequence length="599" mass="67350">MRGYSLVQTIVHINRQGIGSLYLAESLNFIRTFKTTLKKHHYTSNKMMSRNIVPIKTQSVNAKESPEISVAQGRLRGSVEQLYNGTPYYSFKGIPYAEPPVGKLRFKSPQPPKPWTGVLEAVEHGKVCPQVEMFSGRFLEGSEDCLFLNVYTTSLQEKKPVMVFIHGGAFVSGSGDSELFGPHYLLEKDVVLVTINYRLEVLGFLCLDTEEVPGNAGMRDQVAALKWVQENIAQFGGDPDNVTLFGESAGSVSVNHHVLSPLSRGLFHKAILQSGVALNDWAIGQDGKERAIRAAKVLGKDTTDPNELLSFFQTVPAKDLVLMTFKTVTMDEKHRCLPIHFCPVVEKTFDNVKPFLNDTPLNIVLQNKAANIPMMVGYNTSEGIMFIRLFLKKLDFILKNFQYKVPREIAQKVPESVQKEFGERIKKFYFGDKDISKDTQAIISLESDFHFVYGVHRLAHFVSQHNNSTYLYTFNTQSDLNLMKNVIMGVPEVAGASHVDELFYLFSTNMTADTYKGQEDARQKVDVMTKLWTDFAKTGNPTPDDSLGVKWRPYSQSGGEYLSIDDKLTAGKFADRDRVEFWNKLYGEAGLPCITKSHL</sequence>
<evidence type="ECO:0000313" key="8">
    <source>
        <dbReference type="EMBL" id="KAG7299358.1"/>
    </source>
</evidence>
<evidence type="ECO:0000256" key="4">
    <source>
        <dbReference type="ARBA" id="ARBA00023157"/>
    </source>
</evidence>
<dbReference type="EC" id="3.1.1.-" evidence="6"/>
<accession>A0ABQ7Q356</accession>
<evidence type="ECO:0000313" key="9">
    <source>
        <dbReference type="Proteomes" id="UP000823941"/>
    </source>
</evidence>
<keyword evidence="3 6" id="KW-0378">Hydrolase</keyword>
<name>A0ABQ7Q356_PLUXY</name>
<dbReference type="InterPro" id="IPR002018">
    <property type="entry name" value="CarbesteraseB"/>
</dbReference>
<protein>
    <recommendedName>
        <fullName evidence="6">Carboxylic ester hydrolase</fullName>
        <ecNumber evidence="6">3.1.1.-</ecNumber>
    </recommendedName>
</protein>
<dbReference type="InterPro" id="IPR029058">
    <property type="entry name" value="AB_hydrolase_fold"/>
</dbReference>
<organism evidence="8 9">
    <name type="scientific">Plutella xylostella</name>
    <name type="common">Diamondback moth</name>
    <name type="synonym">Plutella maculipennis</name>
    <dbReference type="NCBI Taxonomy" id="51655"/>
    <lineage>
        <taxon>Eukaryota</taxon>
        <taxon>Metazoa</taxon>
        <taxon>Ecdysozoa</taxon>
        <taxon>Arthropoda</taxon>
        <taxon>Hexapoda</taxon>
        <taxon>Insecta</taxon>
        <taxon>Pterygota</taxon>
        <taxon>Neoptera</taxon>
        <taxon>Endopterygota</taxon>
        <taxon>Lepidoptera</taxon>
        <taxon>Glossata</taxon>
        <taxon>Ditrysia</taxon>
        <taxon>Yponomeutoidea</taxon>
        <taxon>Plutellidae</taxon>
        <taxon>Plutella</taxon>
    </lineage>
</organism>
<comment type="caution">
    <text evidence="8">The sequence shown here is derived from an EMBL/GenBank/DDBJ whole genome shotgun (WGS) entry which is preliminary data.</text>
</comment>
<dbReference type="CDD" id="cd00312">
    <property type="entry name" value="Esterase_lipase"/>
    <property type="match status" value="1"/>
</dbReference>
<feature type="domain" description="Carboxylesterase type B" evidence="7">
    <location>
        <begin position="65"/>
        <end position="582"/>
    </location>
</feature>
<evidence type="ECO:0000256" key="3">
    <source>
        <dbReference type="ARBA" id="ARBA00022801"/>
    </source>
</evidence>
<keyword evidence="4" id="KW-1015">Disulfide bond</keyword>
<evidence type="ECO:0000256" key="5">
    <source>
        <dbReference type="ARBA" id="ARBA00023180"/>
    </source>
</evidence>
<dbReference type="Proteomes" id="UP000823941">
    <property type="component" value="Chromosome 22"/>
</dbReference>
<dbReference type="PROSITE" id="PS00122">
    <property type="entry name" value="CARBOXYLESTERASE_B_1"/>
    <property type="match status" value="1"/>
</dbReference>
<dbReference type="EMBL" id="JAHIBW010000022">
    <property type="protein sequence ID" value="KAG7299358.1"/>
    <property type="molecule type" value="Genomic_DNA"/>
</dbReference>
<dbReference type="PANTHER" id="PTHR43142:SF1">
    <property type="entry name" value="CARBOXYLIC ESTER HYDROLASE"/>
    <property type="match status" value="1"/>
</dbReference>
<dbReference type="PANTHER" id="PTHR43142">
    <property type="entry name" value="CARBOXYLIC ESTER HYDROLASE"/>
    <property type="match status" value="1"/>
</dbReference>
<dbReference type="Pfam" id="PF00135">
    <property type="entry name" value="COesterase"/>
    <property type="match status" value="1"/>
</dbReference>
<comment type="similarity">
    <text evidence="1 6">Belongs to the type-B carboxylesterase/lipase family.</text>
</comment>
<reference evidence="8 9" key="1">
    <citation type="submission" date="2021-06" db="EMBL/GenBank/DDBJ databases">
        <title>A haploid diamondback moth (Plutella xylostella L.) genome assembly resolves 31 chromosomes and identifies a diamide resistance mutation.</title>
        <authorList>
            <person name="Ward C.M."/>
            <person name="Perry K.D."/>
            <person name="Baker G."/>
            <person name="Powis K."/>
            <person name="Heckel D.G."/>
            <person name="Baxter S.W."/>
        </authorList>
    </citation>
    <scope>NUCLEOTIDE SEQUENCE [LARGE SCALE GENOMIC DNA]</scope>
    <source>
        <strain evidence="8 9">LV</strain>
        <tissue evidence="8">Single pupa</tissue>
    </source>
</reference>
<dbReference type="InterPro" id="IPR019826">
    <property type="entry name" value="Carboxylesterase_B_AS"/>
</dbReference>
<evidence type="ECO:0000256" key="6">
    <source>
        <dbReference type="RuleBase" id="RU361235"/>
    </source>
</evidence>
<proteinExistence type="inferred from homology"/>